<evidence type="ECO:0000256" key="10">
    <source>
        <dbReference type="SAM" id="MobiDB-lite"/>
    </source>
</evidence>
<dbReference type="PANTHER" id="PTHR46481">
    <property type="entry name" value="ZINC FINGER BED DOMAIN-CONTAINING PROTEIN 4"/>
    <property type="match status" value="1"/>
</dbReference>
<keyword evidence="3 9" id="KW-0863">Zinc-finger</keyword>
<feature type="domain" description="BED-type" evidence="11">
    <location>
        <begin position="251"/>
        <end position="312"/>
    </location>
</feature>
<name>A0A913Z3W9_PATMI</name>
<evidence type="ECO:0000259" key="11">
    <source>
        <dbReference type="PROSITE" id="PS50808"/>
    </source>
</evidence>
<feature type="region of interest" description="Disordered" evidence="10">
    <location>
        <begin position="84"/>
        <end position="111"/>
    </location>
</feature>
<dbReference type="SUPFAM" id="SSF140996">
    <property type="entry name" value="Hermes dimerisation domain"/>
    <property type="match status" value="1"/>
</dbReference>
<evidence type="ECO:0000256" key="9">
    <source>
        <dbReference type="PROSITE-ProRule" id="PRU00027"/>
    </source>
</evidence>
<dbReference type="PROSITE" id="PS50808">
    <property type="entry name" value="ZF_BED"/>
    <property type="match status" value="3"/>
</dbReference>
<dbReference type="InterPro" id="IPR052035">
    <property type="entry name" value="ZnF_BED_domain_contain"/>
</dbReference>
<evidence type="ECO:0000256" key="6">
    <source>
        <dbReference type="ARBA" id="ARBA00023125"/>
    </source>
</evidence>
<keyword evidence="8" id="KW-0539">Nucleus</keyword>
<keyword evidence="2" id="KW-0479">Metal-binding</keyword>
<evidence type="ECO:0000256" key="3">
    <source>
        <dbReference type="ARBA" id="ARBA00022771"/>
    </source>
</evidence>
<dbReference type="InterPro" id="IPR003656">
    <property type="entry name" value="Znf_BED"/>
</dbReference>
<dbReference type="RefSeq" id="XP_038045410.1">
    <property type="nucleotide sequence ID" value="XM_038189482.1"/>
</dbReference>
<evidence type="ECO:0000256" key="8">
    <source>
        <dbReference type="ARBA" id="ARBA00023242"/>
    </source>
</evidence>
<keyword evidence="13" id="KW-1185">Reference proteome</keyword>
<dbReference type="SUPFAM" id="SSF53098">
    <property type="entry name" value="Ribonuclease H-like"/>
    <property type="match status" value="1"/>
</dbReference>
<dbReference type="GO" id="GO:0008270">
    <property type="term" value="F:zinc ion binding"/>
    <property type="evidence" value="ECO:0007669"/>
    <property type="project" value="UniProtKB-KW"/>
</dbReference>
<dbReference type="Pfam" id="PF02892">
    <property type="entry name" value="zf-BED"/>
    <property type="match status" value="3"/>
</dbReference>
<evidence type="ECO:0000256" key="7">
    <source>
        <dbReference type="ARBA" id="ARBA00023163"/>
    </source>
</evidence>
<proteinExistence type="predicted"/>
<dbReference type="SMART" id="SM00614">
    <property type="entry name" value="ZnF_BED"/>
    <property type="match status" value="3"/>
</dbReference>
<evidence type="ECO:0000256" key="5">
    <source>
        <dbReference type="ARBA" id="ARBA00023015"/>
    </source>
</evidence>
<dbReference type="SUPFAM" id="SSF57667">
    <property type="entry name" value="beta-beta-alpha zinc fingers"/>
    <property type="match status" value="3"/>
</dbReference>
<dbReference type="GO" id="GO:0046983">
    <property type="term" value="F:protein dimerization activity"/>
    <property type="evidence" value="ECO:0007669"/>
    <property type="project" value="InterPro"/>
</dbReference>
<accession>A0A913Z3W9</accession>
<dbReference type="EnsemblMetazoa" id="XM_038189482.1">
    <property type="protein sequence ID" value="XP_038045410.1"/>
    <property type="gene ID" value="LOC119719992"/>
</dbReference>
<evidence type="ECO:0000256" key="1">
    <source>
        <dbReference type="ARBA" id="ARBA00004123"/>
    </source>
</evidence>
<organism evidence="12 13">
    <name type="scientific">Patiria miniata</name>
    <name type="common">Bat star</name>
    <name type="synonym">Asterina miniata</name>
    <dbReference type="NCBI Taxonomy" id="46514"/>
    <lineage>
        <taxon>Eukaryota</taxon>
        <taxon>Metazoa</taxon>
        <taxon>Echinodermata</taxon>
        <taxon>Eleutherozoa</taxon>
        <taxon>Asterozoa</taxon>
        <taxon>Asteroidea</taxon>
        <taxon>Valvatacea</taxon>
        <taxon>Valvatida</taxon>
        <taxon>Asterinidae</taxon>
        <taxon>Patiria</taxon>
    </lineage>
</organism>
<feature type="domain" description="BED-type" evidence="11">
    <location>
        <begin position="132"/>
        <end position="190"/>
    </location>
</feature>
<dbReference type="GO" id="GO:0005634">
    <property type="term" value="C:nucleus"/>
    <property type="evidence" value="ECO:0007669"/>
    <property type="project" value="UniProtKB-SubCell"/>
</dbReference>
<keyword evidence="5" id="KW-0805">Transcription regulation</keyword>
<reference evidence="12" key="1">
    <citation type="submission" date="2022-11" db="UniProtKB">
        <authorList>
            <consortium name="EnsemblMetazoa"/>
        </authorList>
    </citation>
    <scope>IDENTIFICATION</scope>
</reference>
<dbReference type="AlphaFoldDB" id="A0A913Z3W9"/>
<dbReference type="Pfam" id="PF05699">
    <property type="entry name" value="Dimer_Tnp_hAT"/>
    <property type="match status" value="1"/>
</dbReference>
<dbReference type="InterPro" id="IPR008906">
    <property type="entry name" value="HATC_C_dom"/>
</dbReference>
<sequence>MPRGTIIQKDFLQKNLLVRKGFSSPIWKYFGFPTNPNDPSEPANEDEIVCALCNKSLSYNKSTTVMHKHLKGRHPSVFETLANATPEKKLSKGKVGRPSGRRSVSTSSSRVQYSDTATPMVGLKRKNAVPKRSSSWVWNYFFFPEDPDTNQPSKDFVTCTLCEKKMSYHGGTSPMRTHIRLLHKAEFAEHNQWEVVEVSQDILGINAADPKVKHEEQQSEFEELNLSSLSEEDIYAEDLLQKKGLLHKKGACSSPIWQFFGFLPDPDDPAEPQTPDKVVCALCGKQLIYTNSSTTIMRNHLEHKHPKVHKHVSLIPRAVGTPSGESTRRSGGLMSNRKKRLSTCIANYIAKDLKPLSSLEEPSFKTMLHEFDPRYVLPSRDDFTLRIIPRLYDQVKHLTVLPAVKNAKHVALSIDVWGCSSTDQYMAVTAHLLTSDWELKSFMLENVEFPLPHDAPHIADCLNKIAADWTISDDPVKISALVTNNSVKNSFTGKHVPCLGHSLNSIVKAGLQCPGVEEPLAHCVKLVEFLLSSPKYAITVHTTIAQQPGEPEVTSQDVDVSQQYETHQQLDVQGQLDVLERLVTAAQINVEDQADISALTTIQQVEAQPEVQPDDTLNITMQDLNIPLGTTQSMLRGILDKRDLLKSVLVAADRMDLELTEEDMKIVEEIEKVLAPLQTLAETILGKSYATASGLLPSVYYLKSVLKEKDVDLPEIMEMKQAMAQELSNVYDDPILLVVLPKATFLDARYKKLPFLTEEQKINLHDEIANEAMLLTDNKIAEGTDRDEPPEKKPMHVWASLLGDMFDDENVGVKETEPTGGAKDEIRRYLTEPRLGLEADPLKWWRQNGPRYPLLSAVAMKYLCIPSTSVPSERLFSSAGAVIAAKRSLLDAKDVQLLPFLKANLQ</sequence>
<dbReference type="InterPro" id="IPR036236">
    <property type="entry name" value="Znf_C2H2_sf"/>
</dbReference>
<feature type="domain" description="BED-type" evidence="11">
    <location>
        <begin position="21"/>
        <end position="81"/>
    </location>
</feature>
<dbReference type="OrthoDB" id="1607513at2759"/>
<protein>
    <recommendedName>
        <fullName evidence="11">BED-type domain-containing protein</fullName>
    </recommendedName>
</protein>
<feature type="compositionally biased region" description="Low complexity" evidence="10">
    <location>
        <begin position="96"/>
        <end position="111"/>
    </location>
</feature>
<keyword evidence="7" id="KW-0804">Transcription</keyword>
<dbReference type="PANTHER" id="PTHR46481:SF9">
    <property type="entry name" value="ZINC FINGER BED DOMAIN-CONTAINING PROTEIN 1-LIKE"/>
    <property type="match status" value="1"/>
</dbReference>
<dbReference type="Proteomes" id="UP000887568">
    <property type="component" value="Unplaced"/>
</dbReference>
<evidence type="ECO:0000313" key="13">
    <source>
        <dbReference type="Proteomes" id="UP000887568"/>
    </source>
</evidence>
<evidence type="ECO:0000256" key="4">
    <source>
        <dbReference type="ARBA" id="ARBA00022833"/>
    </source>
</evidence>
<keyword evidence="4" id="KW-0862">Zinc</keyword>
<evidence type="ECO:0000256" key="2">
    <source>
        <dbReference type="ARBA" id="ARBA00022723"/>
    </source>
</evidence>
<dbReference type="GO" id="GO:0003677">
    <property type="term" value="F:DNA binding"/>
    <property type="evidence" value="ECO:0007669"/>
    <property type="project" value="UniProtKB-KW"/>
</dbReference>
<evidence type="ECO:0000313" key="12">
    <source>
        <dbReference type="EnsemblMetazoa" id="XP_038045410.1"/>
    </source>
</evidence>
<dbReference type="InterPro" id="IPR012337">
    <property type="entry name" value="RNaseH-like_sf"/>
</dbReference>
<keyword evidence="6" id="KW-0238">DNA-binding</keyword>
<dbReference type="GeneID" id="119719992"/>
<comment type="subcellular location">
    <subcellularLocation>
        <location evidence="1">Nucleus</location>
    </subcellularLocation>
</comment>